<gene>
    <name evidence="1" type="ORF">APZ42_003006</name>
</gene>
<protein>
    <submittedName>
        <fullName evidence="1">Uncharacterized protein</fullName>
    </submittedName>
</protein>
<comment type="caution">
    <text evidence="1">The sequence shown here is derived from an EMBL/GenBank/DDBJ whole genome shotgun (WGS) entry which is preliminary data.</text>
</comment>
<evidence type="ECO:0000313" key="1">
    <source>
        <dbReference type="EMBL" id="KZS00628.1"/>
    </source>
</evidence>
<dbReference type="InterPro" id="IPR021109">
    <property type="entry name" value="Peptidase_aspartic_dom_sf"/>
</dbReference>
<dbReference type="Proteomes" id="UP000076858">
    <property type="component" value="Unassembled WGS sequence"/>
</dbReference>
<feature type="non-terminal residue" evidence="1">
    <location>
        <position position="139"/>
    </location>
</feature>
<organism evidence="1 2">
    <name type="scientific">Daphnia magna</name>
    <dbReference type="NCBI Taxonomy" id="35525"/>
    <lineage>
        <taxon>Eukaryota</taxon>
        <taxon>Metazoa</taxon>
        <taxon>Ecdysozoa</taxon>
        <taxon>Arthropoda</taxon>
        <taxon>Crustacea</taxon>
        <taxon>Branchiopoda</taxon>
        <taxon>Diplostraca</taxon>
        <taxon>Cladocera</taxon>
        <taxon>Anomopoda</taxon>
        <taxon>Daphniidae</taxon>
        <taxon>Daphnia</taxon>
    </lineage>
</organism>
<name>A0A164HWF9_9CRUS</name>
<evidence type="ECO:0000313" key="2">
    <source>
        <dbReference type="Proteomes" id="UP000076858"/>
    </source>
</evidence>
<keyword evidence="2" id="KW-1185">Reference proteome</keyword>
<sequence length="139" mass="14919">MANGTVATPLEAANISVRVHSKVANGKAVVMQMEGIDLPLGNDFLKQFGKIHIDYQDSQTLLTVGELPLNRIEPQMSKPGETSKVLITKGLHIPAFSVVQVPIEPPNSSGTLLFTPSTKLMTLKSLTVGYALFTEDSVS</sequence>
<dbReference type="AlphaFoldDB" id="A0A164HWF9"/>
<accession>A0A164HWF9</accession>
<dbReference type="EMBL" id="LRGB01009227">
    <property type="protein sequence ID" value="KZS00628.1"/>
    <property type="molecule type" value="Genomic_DNA"/>
</dbReference>
<reference evidence="1 2" key="1">
    <citation type="submission" date="2016-03" db="EMBL/GenBank/DDBJ databases">
        <title>EvidentialGene: Evidence-directed Construction of Genes on Genomes.</title>
        <authorList>
            <person name="Gilbert D.G."/>
            <person name="Choi J.-H."/>
            <person name="Mockaitis K."/>
            <person name="Colbourne J."/>
            <person name="Pfrender M."/>
        </authorList>
    </citation>
    <scope>NUCLEOTIDE SEQUENCE [LARGE SCALE GENOMIC DNA]</scope>
    <source>
        <strain evidence="1 2">Xinb3</strain>
        <tissue evidence="1">Complete organism</tissue>
    </source>
</reference>
<dbReference type="Gene3D" id="2.40.70.10">
    <property type="entry name" value="Acid Proteases"/>
    <property type="match status" value="1"/>
</dbReference>
<proteinExistence type="predicted"/>